<dbReference type="AlphaFoldDB" id="A0A9P6PV36"/>
<dbReference type="InterPro" id="IPR012882">
    <property type="entry name" value="Fmp46"/>
</dbReference>
<comment type="caution">
    <text evidence="1">The sequence shown here is derived from an EMBL/GenBank/DDBJ whole genome shotgun (WGS) entry which is preliminary data.</text>
</comment>
<evidence type="ECO:0000313" key="2">
    <source>
        <dbReference type="Proteomes" id="UP000807716"/>
    </source>
</evidence>
<proteinExistence type="predicted"/>
<dbReference type="GO" id="GO:0005739">
    <property type="term" value="C:mitochondrion"/>
    <property type="evidence" value="ECO:0007669"/>
    <property type="project" value="InterPro"/>
</dbReference>
<dbReference type="Proteomes" id="UP000807716">
    <property type="component" value="Unassembled WGS sequence"/>
</dbReference>
<reference evidence="1" key="1">
    <citation type="journal article" date="2020" name="Fungal Divers.">
        <title>Resolving the Mortierellaceae phylogeny through synthesis of multi-gene phylogenetics and phylogenomics.</title>
        <authorList>
            <person name="Vandepol N."/>
            <person name="Liber J."/>
            <person name="Desiro A."/>
            <person name="Na H."/>
            <person name="Kennedy M."/>
            <person name="Barry K."/>
            <person name="Grigoriev I.V."/>
            <person name="Miller A.N."/>
            <person name="O'Donnell K."/>
            <person name="Stajich J.E."/>
            <person name="Bonito G."/>
        </authorList>
    </citation>
    <scope>NUCLEOTIDE SEQUENCE</scope>
    <source>
        <strain evidence="1">BC1065</strain>
    </source>
</reference>
<name>A0A9P6PV36_9FUNG</name>
<dbReference type="PROSITE" id="PS51353">
    <property type="entry name" value="ARSC"/>
    <property type="match status" value="1"/>
</dbReference>
<dbReference type="GO" id="GO:0016491">
    <property type="term" value="F:oxidoreductase activity"/>
    <property type="evidence" value="ECO:0007669"/>
    <property type="project" value="InterPro"/>
</dbReference>
<dbReference type="PANTHER" id="PTHR30041:SF4">
    <property type="entry name" value="ARSENATE REDUCTASE"/>
    <property type="match status" value="1"/>
</dbReference>
<evidence type="ECO:0008006" key="3">
    <source>
        <dbReference type="Google" id="ProtNLM"/>
    </source>
</evidence>
<dbReference type="PANTHER" id="PTHR30041">
    <property type="entry name" value="ARSENATE REDUCTASE"/>
    <property type="match status" value="1"/>
</dbReference>
<sequence length="124" mass="13813">MASRAALTIFTNPRCSKSREALARLREASQKKHFDLEEIEYLKTPPTQEQIASILDFLDAEDNPQVFKDILRSDAPKADSVADVQTIISQDPSAMQRPIIVNWADKKAVIGRTSESIDTLLASL</sequence>
<dbReference type="Gene3D" id="3.40.30.10">
    <property type="entry name" value="Glutaredoxin"/>
    <property type="match status" value="1"/>
</dbReference>
<protein>
    <recommendedName>
        <fullName evidence="3">Arsenate reductase</fullName>
    </recommendedName>
</protein>
<dbReference type="InterPro" id="IPR006660">
    <property type="entry name" value="Arsenate_reductase-like"/>
</dbReference>
<dbReference type="EMBL" id="JAAAJB010000577">
    <property type="protein sequence ID" value="KAG0253487.1"/>
    <property type="molecule type" value="Genomic_DNA"/>
</dbReference>
<dbReference type="OrthoDB" id="59229at2759"/>
<keyword evidence="2" id="KW-1185">Reference proteome</keyword>
<dbReference type="SUPFAM" id="SSF52833">
    <property type="entry name" value="Thioredoxin-like"/>
    <property type="match status" value="1"/>
</dbReference>
<dbReference type="InterPro" id="IPR036249">
    <property type="entry name" value="Thioredoxin-like_sf"/>
</dbReference>
<dbReference type="Pfam" id="PF07955">
    <property type="entry name" value="DUF1687"/>
    <property type="match status" value="1"/>
</dbReference>
<gene>
    <name evidence="1" type="ORF">DFQ27_007369</name>
</gene>
<evidence type="ECO:0000313" key="1">
    <source>
        <dbReference type="EMBL" id="KAG0253487.1"/>
    </source>
</evidence>
<organism evidence="1 2">
    <name type="scientific">Actinomortierella ambigua</name>
    <dbReference type="NCBI Taxonomy" id="1343610"/>
    <lineage>
        <taxon>Eukaryota</taxon>
        <taxon>Fungi</taxon>
        <taxon>Fungi incertae sedis</taxon>
        <taxon>Mucoromycota</taxon>
        <taxon>Mortierellomycotina</taxon>
        <taxon>Mortierellomycetes</taxon>
        <taxon>Mortierellales</taxon>
        <taxon>Mortierellaceae</taxon>
        <taxon>Actinomortierella</taxon>
    </lineage>
</organism>
<accession>A0A9P6PV36</accession>